<sequence>MTSANILICDFVGLRFGEDGNPDHSEVKAHIEAKGGVFHQTGISSAGALDPGKLHFFYLPQLSTREELLAEAGDGRYDAVIAAATFIPAEARFRLGGVRIGAGTGNMGSASWGGGSGDGGEAPLMNTPGINSRATAQMAMKALLKVRPDLPVDKLNALVAGGQFDTGKDLRHYPTEKLEGKRLAVIGYGNIGREFARLGQAFGMRVAIHARPRHRKWIEAEGFDYAATMEEAARGADALSVHLGLGAFDAGQQRYANAGLIGDEVLSLLNPGAVLINYDRGELVDVAALERALASGRVSHAAIDADLFKDGDTLSGPMLPYLRLVEAYGQRLELLPHAAADTDHPSRVAGAKQAVDQIYAAIVEHRVHNLKGSLPPGFIDMGAKVPPGIGGITSRHLAALAADRDVAADLARSSAIVAAFWERILAASEQERAALIASGGEAFAEAANRLSTLMRAHHLSGPFTSGSL</sequence>
<dbReference type="SUPFAM" id="SSF51735">
    <property type="entry name" value="NAD(P)-binding Rossmann-fold domains"/>
    <property type="match status" value="1"/>
</dbReference>
<dbReference type="Pfam" id="PF02826">
    <property type="entry name" value="2-Hacid_dh_C"/>
    <property type="match status" value="1"/>
</dbReference>
<evidence type="ECO:0000259" key="3">
    <source>
        <dbReference type="Pfam" id="PF02826"/>
    </source>
</evidence>
<dbReference type="InterPro" id="IPR036291">
    <property type="entry name" value="NAD(P)-bd_dom_sf"/>
</dbReference>
<dbReference type="GO" id="GO:0016618">
    <property type="term" value="F:hydroxypyruvate reductase [NAD(P)H] activity"/>
    <property type="evidence" value="ECO:0007669"/>
    <property type="project" value="TreeGrafter"/>
</dbReference>
<keyword evidence="1" id="KW-0560">Oxidoreductase</keyword>
<dbReference type="InterPro" id="IPR006140">
    <property type="entry name" value="D-isomer_DH_NAD-bd"/>
</dbReference>
<feature type="domain" description="D-isomer specific 2-hydroxyacid dehydrogenase NAD-binding" evidence="3">
    <location>
        <begin position="157"/>
        <end position="304"/>
    </location>
</feature>
<dbReference type="PANTHER" id="PTHR10996">
    <property type="entry name" value="2-HYDROXYACID DEHYDROGENASE-RELATED"/>
    <property type="match status" value="1"/>
</dbReference>
<protein>
    <submittedName>
        <fullName evidence="4">D-isomer specific 2-hydroxyacid dehydrogenase NAD-binding subunit</fullName>
    </submittedName>
</protein>
<evidence type="ECO:0000313" key="4">
    <source>
        <dbReference type="EMBL" id="CDX42665.1"/>
    </source>
</evidence>
<dbReference type="Proteomes" id="UP000046373">
    <property type="component" value="Unassembled WGS sequence"/>
</dbReference>
<evidence type="ECO:0000313" key="5">
    <source>
        <dbReference type="Proteomes" id="UP000046373"/>
    </source>
</evidence>
<dbReference type="EMBL" id="CCNB01000042">
    <property type="protein sequence ID" value="CDX42665.1"/>
    <property type="molecule type" value="Genomic_DNA"/>
</dbReference>
<keyword evidence="2" id="KW-0520">NAD</keyword>
<reference evidence="4 5" key="1">
    <citation type="submission" date="2014-08" db="EMBL/GenBank/DDBJ databases">
        <authorList>
            <person name="Moulin Lionel"/>
        </authorList>
    </citation>
    <scope>NUCLEOTIDE SEQUENCE [LARGE SCALE GENOMIC DNA]</scope>
</reference>
<dbReference type="AlphaFoldDB" id="A0A090FFA8"/>
<proteinExistence type="predicted"/>
<dbReference type="GO" id="GO:0005829">
    <property type="term" value="C:cytosol"/>
    <property type="evidence" value="ECO:0007669"/>
    <property type="project" value="TreeGrafter"/>
</dbReference>
<evidence type="ECO:0000256" key="1">
    <source>
        <dbReference type="ARBA" id="ARBA00023002"/>
    </source>
</evidence>
<name>A0A090FFA8_MESPL</name>
<dbReference type="GO" id="GO:0030267">
    <property type="term" value="F:glyoxylate reductase (NADPH) activity"/>
    <property type="evidence" value="ECO:0007669"/>
    <property type="project" value="TreeGrafter"/>
</dbReference>
<dbReference type="InterPro" id="IPR050223">
    <property type="entry name" value="D-isomer_2-hydroxyacid_DH"/>
</dbReference>
<organism evidence="4 5">
    <name type="scientific">Mesorhizobium plurifarium</name>
    <dbReference type="NCBI Taxonomy" id="69974"/>
    <lineage>
        <taxon>Bacteria</taxon>
        <taxon>Pseudomonadati</taxon>
        <taxon>Pseudomonadota</taxon>
        <taxon>Alphaproteobacteria</taxon>
        <taxon>Hyphomicrobiales</taxon>
        <taxon>Phyllobacteriaceae</taxon>
        <taxon>Mesorhizobium</taxon>
    </lineage>
</organism>
<evidence type="ECO:0000256" key="2">
    <source>
        <dbReference type="ARBA" id="ARBA00023027"/>
    </source>
</evidence>
<gene>
    <name evidence="4" type="ORF">MPLDJ20_50146</name>
</gene>
<accession>A0A090FFA8</accession>
<dbReference type="GeneID" id="31892519"/>
<dbReference type="GO" id="GO:0051287">
    <property type="term" value="F:NAD binding"/>
    <property type="evidence" value="ECO:0007669"/>
    <property type="project" value="InterPro"/>
</dbReference>
<dbReference type="PANTHER" id="PTHR10996:SF178">
    <property type="entry name" value="2-HYDROXYACID DEHYDROGENASE YGL185C-RELATED"/>
    <property type="match status" value="1"/>
</dbReference>
<dbReference type="Gene3D" id="3.40.50.720">
    <property type="entry name" value="NAD(P)-binding Rossmann-like Domain"/>
    <property type="match status" value="2"/>
</dbReference>